<dbReference type="Proteomes" id="UP001221217">
    <property type="component" value="Unassembled WGS sequence"/>
</dbReference>
<feature type="chain" id="PRO_5042557638" evidence="1">
    <location>
        <begin position="25"/>
        <end position="308"/>
    </location>
</feature>
<reference evidence="2 3" key="1">
    <citation type="submission" date="2022-12" db="EMBL/GenBank/DDBJ databases">
        <title>Metagenome assembled genome from gulf of manar.</title>
        <authorList>
            <person name="Kohli P."/>
            <person name="Pk S."/>
            <person name="Venkata Ramana C."/>
            <person name="Sasikala C."/>
        </authorList>
    </citation>
    <scope>NUCLEOTIDE SEQUENCE [LARGE SCALE GENOMIC DNA]</scope>
    <source>
        <strain evidence="2">JB008</strain>
    </source>
</reference>
<dbReference type="EMBL" id="JAQQAL010000011">
    <property type="protein sequence ID" value="MDC7226046.1"/>
    <property type="molecule type" value="Genomic_DNA"/>
</dbReference>
<comment type="caution">
    <text evidence="2">The sequence shown here is derived from an EMBL/GenBank/DDBJ whole genome shotgun (WGS) entry which is preliminary data.</text>
</comment>
<dbReference type="AlphaFoldDB" id="A0AAJ1IET4"/>
<feature type="signal peptide" evidence="1">
    <location>
        <begin position="1"/>
        <end position="24"/>
    </location>
</feature>
<sequence>MKSKYPFNLFIAGFFCVFSFSVIAEDSSMYIPVAGYDYLNIESVTIHTPGIGLILVDDSFAVSGIYKHGFLSEENQSYPLSGFHSVDLMMEVHKDGHQLITSFISESDQPVYGGWATLQAAVIYNYRLINTDVFKLHVGAGAALGDFGIDLADGSNWPLVPILFLSLEYTASGFKAEFSFISGPDLDIVLFPENNFRIYGQLQINSYKDLRDLLFDLSLCYRLFAENESVEDFIGISAGINNNVLDFVPGGDDEEYELQYYSLYTKIDLSIIKISGGYNFNGRRLFGNEISYLEDSGFFLGLEGAYRF</sequence>
<keyword evidence="1" id="KW-0732">Signal</keyword>
<accession>A0AAJ1IET4</accession>
<evidence type="ECO:0000256" key="1">
    <source>
        <dbReference type="SAM" id="SignalP"/>
    </source>
</evidence>
<evidence type="ECO:0000313" key="2">
    <source>
        <dbReference type="EMBL" id="MDC7226046.1"/>
    </source>
</evidence>
<protein>
    <submittedName>
        <fullName evidence="2">Uncharacterized protein</fullName>
    </submittedName>
</protein>
<name>A0AAJ1IET4_9SPIO</name>
<proteinExistence type="predicted"/>
<organism evidence="2 3">
    <name type="scientific">Candidatus Thalassospirochaeta sargassi</name>
    <dbReference type="NCBI Taxonomy" id="3119039"/>
    <lineage>
        <taxon>Bacteria</taxon>
        <taxon>Pseudomonadati</taxon>
        <taxon>Spirochaetota</taxon>
        <taxon>Spirochaetia</taxon>
        <taxon>Spirochaetales</taxon>
        <taxon>Spirochaetaceae</taxon>
        <taxon>Candidatus Thalassospirochaeta</taxon>
    </lineage>
</organism>
<gene>
    <name evidence="2" type="ORF">PQJ61_04695</name>
</gene>
<evidence type="ECO:0000313" key="3">
    <source>
        <dbReference type="Proteomes" id="UP001221217"/>
    </source>
</evidence>